<dbReference type="SMART" id="SM00409">
    <property type="entry name" value="IG"/>
    <property type="match status" value="2"/>
</dbReference>
<dbReference type="GO" id="GO:0005911">
    <property type="term" value="C:cell-cell junction"/>
    <property type="evidence" value="ECO:0007669"/>
    <property type="project" value="TreeGrafter"/>
</dbReference>
<dbReference type="PROSITE" id="PS50835">
    <property type="entry name" value="IG_LIKE"/>
    <property type="match status" value="1"/>
</dbReference>
<dbReference type="InterPro" id="IPR013783">
    <property type="entry name" value="Ig-like_fold"/>
</dbReference>
<dbReference type="EMBL" id="QXTE01000294">
    <property type="protein sequence ID" value="TFJ99952.1"/>
    <property type="molecule type" value="Genomic_DNA"/>
</dbReference>
<keyword evidence="3 5" id="KW-0472">Membrane</keyword>
<dbReference type="InterPro" id="IPR036179">
    <property type="entry name" value="Ig-like_dom_sf"/>
</dbReference>
<evidence type="ECO:0000256" key="3">
    <source>
        <dbReference type="ARBA" id="ARBA00023136"/>
    </source>
</evidence>
<dbReference type="InterPro" id="IPR015631">
    <property type="entry name" value="CD2/SLAM_rcpt"/>
</dbReference>
<reference evidence="7 8" key="1">
    <citation type="submission" date="2019-04" db="EMBL/GenBank/DDBJ databases">
        <title>Draft genome of the big-headed turtle Platysternon megacephalum.</title>
        <authorList>
            <person name="Gong S."/>
        </authorList>
    </citation>
    <scope>NUCLEOTIDE SEQUENCE [LARGE SCALE GENOMIC DNA]</scope>
    <source>
        <strain evidence="7">DO16091913</strain>
        <tissue evidence="7">Muscle</tissue>
    </source>
</reference>
<dbReference type="InterPro" id="IPR007110">
    <property type="entry name" value="Ig-like_dom"/>
</dbReference>
<name>A0A4D9DY81_9SAUR</name>
<feature type="domain" description="Ig-like" evidence="6">
    <location>
        <begin position="157"/>
        <end position="239"/>
    </location>
</feature>
<keyword evidence="7" id="KW-0012">Acyltransferase</keyword>
<evidence type="ECO:0000259" key="6">
    <source>
        <dbReference type="PROSITE" id="PS50835"/>
    </source>
</evidence>
<evidence type="ECO:0000313" key="7">
    <source>
        <dbReference type="EMBL" id="TFJ99952.1"/>
    </source>
</evidence>
<dbReference type="InterPro" id="IPR003599">
    <property type="entry name" value="Ig_sub"/>
</dbReference>
<dbReference type="InterPro" id="IPR013098">
    <property type="entry name" value="Ig_I-set"/>
</dbReference>
<evidence type="ECO:0000256" key="2">
    <source>
        <dbReference type="ARBA" id="ARBA00022729"/>
    </source>
</evidence>
<keyword evidence="8" id="KW-1185">Reference proteome</keyword>
<dbReference type="PANTHER" id="PTHR12080:SF59">
    <property type="entry name" value="HEPATIC AND GLIAL CELL ADHESION MOLECULE"/>
    <property type="match status" value="1"/>
</dbReference>
<evidence type="ECO:0000313" key="8">
    <source>
        <dbReference type="Proteomes" id="UP000297703"/>
    </source>
</evidence>
<reference evidence="7 8" key="2">
    <citation type="submission" date="2019-04" db="EMBL/GenBank/DDBJ databases">
        <title>The genome sequence of big-headed turtle.</title>
        <authorList>
            <person name="Gong S."/>
        </authorList>
    </citation>
    <scope>NUCLEOTIDE SEQUENCE [LARGE SCALE GENOMIC DNA]</scope>
    <source>
        <strain evidence="7">DO16091913</strain>
        <tissue evidence="7">Muscle</tissue>
    </source>
</reference>
<keyword evidence="4" id="KW-0325">Glycoprotein</keyword>
<dbReference type="GO" id="GO:0016746">
    <property type="term" value="F:acyltransferase activity"/>
    <property type="evidence" value="ECO:0007669"/>
    <property type="project" value="UniProtKB-KW"/>
</dbReference>
<keyword evidence="5" id="KW-0812">Transmembrane</keyword>
<dbReference type="Gene3D" id="2.60.40.10">
    <property type="entry name" value="Immunoglobulins"/>
    <property type="match status" value="2"/>
</dbReference>
<comment type="subcellular location">
    <subcellularLocation>
        <location evidence="1">Membrane</location>
    </subcellularLocation>
</comment>
<sequence length="450" mass="49716">MERTIHDLTGVFHALIHKMLICFYFETLGKGCIFIAVLLQVFQWTSEAARPLESKTAAVGSSVLLSAPDNTKDIKFLQWEYLNDNKSHFIVQYYAVSPEPTIYGPYGDRVIFYLPNGSLLLEKLQETDSGVYKASINLIESEARRTLLKVLRPVSQPQIWSNSSLAGSPIELFCNVPEGTVENIDWEKEGRPLPQERCYLLSESPSVLHIGKGEKSDCGSYSCNVSNEISWQESSLNLTIVGISPPLEHALKMSAVALVFALVSGMGFFVLCCQSGKQRIKGETWRWMSVFLQGLVCVSSVLLFAATVLWMQEEGPSAAFILLQILFVYVIIITALISATLVCQPAKLSGFKTKPWQRVILDSAAPGAVILVVLFASLLLQKISQLQEVNGILFLTFSPEKLIDQRQRQKVDDLGANHKEDKPAEAALSDLICGKPTLGEQRALKAAGSI</sequence>
<evidence type="ECO:0000256" key="1">
    <source>
        <dbReference type="ARBA" id="ARBA00004370"/>
    </source>
</evidence>
<organism evidence="7 8">
    <name type="scientific">Platysternon megacephalum</name>
    <name type="common">big-headed turtle</name>
    <dbReference type="NCBI Taxonomy" id="55544"/>
    <lineage>
        <taxon>Eukaryota</taxon>
        <taxon>Metazoa</taxon>
        <taxon>Chordata</taxon>
        <taxon>Craniata</taxon>
        <taxon>Vertebrata</taxon>
        <taxon>Euteleostomi</taxon>
        <taxon>Archelosauria</taxon>
        <taxon>Testudinata</taxon>
        <taxon>Testudines</taxon>
        <taxon>Cryptodira</taxon>
        <taxon>Durocryptodira</taxon>
        <taxon>Testudinoidea</taxon>
        <taxon>Platysternidae</taxon>
        <taxon>Platysternon</taxon>
    </lineage>
</organism>
<protein>
    <submittedName>
        <fullName evidence="7">Glycine N-acyltransferase-like protein 3-like</fullName>
    </submittedName>
</protein>
<feature type="transmembrane region" description="Helical" evidence="5">
    <location>
        <begin position="359"/>
        <end position="380"/>
    </location>
</feature>
<dbReference type="PANTHER" id="PTHR12080">
    <property type="entry name" value="SIGNALING LYMPHOCYTIC ACTIVATION MOLECULE"/>
    <property type="match status" value="1"/>
</dbReference>
<feature type="transmembrane region" description="Helical" evidence="5">
    <location>
        <begin position="253"/>
        <end position="273"/>
    </location>
</feature>
<evidence type="ECO:0000256" key="5">
    <source>
        <dbReference type="SAM" id="Phobius"/>
    </source>
</evidence>
<gene>
    <name evidence="7" type="ORF">DR999_PMT17942</name>
</gene>
<proteinExistence type="predicted"/>
<dbReference type="OrthoDB" id="6353782at2759"/>
<keyword evidence="5" id="KW-1133">Transmembrane helix</keyword>
<dbReference type="Pfam" id="PF07679">
    <property type="entry name" value="I-set"/>
    <property type="match status" value="1"/>
</dbReference>
<feature type="transmembrane region" description="Helical" evidence="5">
    <location>
        <begin position="285"/>
        <end position="311"/>
    </location>
</feature>
<feature type="transmembrane region" description="Helical" evidence="5">
    <location>
        <begin position="317"/>
        <end position="338"/>
    </location>
</feature>
<dbReference type="Proteomes" id="UP000297703">
    <property type="component" value="Unassembled WGS sequence"/>
</dbReference>
<dbReference type="AlphaFoldDB" id="A0A4D9DY81"/>
<dbReference type="STRING" id="55544.A0A4D9DY81"/>
<comment type="caution">
    <text evidence="7">The sequence shown here is derived from an EMBL/GenBank/DDBJ whole genome shotgun (WGS) entry which is preliminary data.</text>
</comment>
<dbReference type="GO" id="GO:0016020">
    <property type="term" value="C:membrane"/>
    <property type="evidence" value="ECO:0007669"/>
    <property type="project" value="UniProtKB-SubCell"/>
</dbReference>
<evidence type="ECO:0000256" key="4">
    <source>
        <dbReference type="ARBA" id="ARBA00023180"/>
    </source>
</evidence>
<keyword evidence="7" id="KW-0808">Transferase</keyword>
<dbReference type="SUPFAM" id="SSF48726">
    <property type="entry name" value="Immunoglobulin"/>
    <property type="match status" value="2"/>
</dbReference>
<keyword evidence="2" id="KW-0732">Signal</keyword>
<accession>A0A4D9DY81</accession>